<keyword evidence="5 6" id="KW-0472">Membrane</keyword>
<feature type="transmembrane region" description="Helical" evidence="6">
    <location>
        <begin position="129"/>
        <end position="148"/>
    </location>
</feature>
<evidence type="ECO:0000313" key="9">
    <source>
        <dbReference type="Proteomes" id="UP001372338"/>
    </source>
</evidence>
<comment type="caution">
    <text evidence="8">The sequence shown here is derived from an EMBL/GenBank/DDBJ whole genome shotgun (WGS) entry which is preliminary data.</text>
</comment>
<evidence type="ECO:0000256" key="3">
    <source>
        <dbReference type="ARBA" id="ARBA00022692"/>
    </source>
</evidence>
<comment type="subcellular location">
    <subcellularLocation>
        <location evidence="1">Cell membrane</location>
        <topology evidence="1">Multi-pass membrane protein</topology>
    </subcellularLocation>
</comment>
<feature type="transmembrane region" description="Helical" evidence="6">
    <location>
        <begin position="154"/>
        <end position="175"/>
    </location>
</feature>
<organism evidence="8 9">
    <name type="scientific">Crotalaria pallida</name>
    <name type="common">Smooth rattlebox</name>
    <name type="synonym">Crotalaria striata</name>
    <dbReference type="NCBI Taxonomy" id="3830"/>
    <lineage>
        <taxon>Eukaryota</taxon>
        <taxon>Viridiplantae</taxon>
        <taxon>Streptophyta</taxon>
        <taxon>Embryophyta</taxon>
        <taxon>Tracheophyta</taxon>
        <taxon>Spermatophyta</taxon>
        <taxon>Magnoliopsida</taxon>
        <taxon>eudicotyledons</taxon>
        <taxon>Gunneridae</taxon>
        <taxon>Pentapetalae</taxon>
        <taxon>rosids</taxon>
        <taxon>fabids</taxon>
        <taxon>Fabales</taxon>
        <taxon>Fabaceae</taxon>
        <taxon>Papilionoideae</taxon>
        <taxon>50 kb inversion clade</taxon>
        <taxon>genistoids sensu lato</taxon>
        <taxon>core genistoids</taxon>
        <taxon>Crotalarieae</taxon>
        <taxon>Crotalaria</taxon>
    </lineage>
</organism>
<dbReference type="InterPro" id="IPR049453">
    <property type="entry name" value="Memb_transporter_dom"/>
</dbReference>
<name>A0AAN9E4Y0_CROPI</name>
<sequence length="806" mass="89888">MSKTTTIANTRSQIWRFRLVSALRTTLACTIVGCTSLYGPESIRHYLEFPAFSYVTTILIVSDATLGDTLRGCWHVLLATLQVMILSLLSLHVIGPEHFTNRVAALAVAVCSFVVALPESTHLMTKRIAFGQLVIVYVSTVIHGAQSGVVIHPIHVACSTALGAIASVLAMLFPYPRLAYFEARKFYRLYTENASERLNCNIETISASDNSTADGFFTQAKPLSTVGAKLLQSIRSNQDGMLWERPQTRIFNPHCIGLEEKLQDLEIPIRGMDIALSSCTSFPVGVIDEELRGVLLNCRGKFNSKLGQQANCFDPFDATTATESMKEILNKNLTIAYKDLPTSFFLYCMQLLLDDLPIAKKAEDMAEKAQKSGDSKIREFVMNLLPRYHNLAFAAKCSLSLGLAVLFGLIYNKENGYWSGLTIAISFVTGRQPTFSVANARGQGTAMGSIYGVICCFIFQRLVNLRFLPLLPWVIFTSFLRHSRMYGQAGGISAVIGALLILGRKHYGPPTEFAVARIAEATIGLICFIFVEILSRPSRAATLAKSELSQSLRTLQDCIGGIAINFPSQRDVPTSSSQALREGQKRLKSHVSQLQEFTAEAELEPNFWFLPYKGACYNKMLESLSRMVDLLLFVAYSMEEIPRLYQKNGVYGVDLQDRVTENLELFKTRVGTMLKCLEAIIRMKSLRKLENDLKNKNLPCDVESGEYPNADAYRTLSGNEEVDGITKSFLQLLEEMASKTHANKDEEMLKGQLLLHYSCLGFCTNTLMREVLKIESEVKELLIWENGSTEVNLKEVYWKISALRSQ</sequence>
<feature type="transmembrane region" description="Helical" evidence="6">
    <location>
        <begin position="446"/>
        <end position="463"/>
    </location>
</feature>
<accession>A0AAN9E4Y0</accession>
<feature type="transmembrane region" description="Helical" evidence="6">
    <location>
        <begin position="514"/>
        <end position="534"/>
    </location>
</feature>
<evidence type="ECO:0000313" key="8">
    <source>
        <dbReference type="EMBL" id="KAK7245262.1"/>
    </source>
</evidence>
<feature type="transmembrane region" description="Helical" evidence="6">
    <location>
        <begin position="483"/>
        <end position="502"/>
    </location>
</feature>
<keyword evidence="2" id="KW-1003">Cell membrane</keyword>
<dbReference type="GO" id="GO:0005886">
    <property type="term" value="C:plasma membrane"/>
    <property type="evidence" value="ECO:0007669"/>
    <property type="project" value="UniProtKB-SubCell"/>
</dbReference>
<proteinExistence type="predicted"/>
<keyword evidence="3 6" id="KW-0812">Transmembrane</keyword>
<feature type="transmembrane region" description="Helical" evidence="6">
    <location>
        <begin position="391"/>
        <end position="411"/>
    </location>
</feature>
<feature type="transmembrane region" description="Helical" evidence="6">
    <location>
        <begin position="99"/>
        <end position="117"/>
    </location>
</feature>
<protein>
    <recommendedName>
        <fullName evidence="7">Integral membrane bound transporter domain-containing protein</fullName>
    </recommendedName>
</protein>
<feature type="transmembrane region" description="Helical" evidence="6">
    <location>
        <begin position="51"/>
        <end position="67"/>
    </location>
</feature>
<dbReference type="Pfam" id="PF13515">
    <property type="entry name" value="FUSC_2"/>
    <property type="match status" value="1"/>
</dbReference>
<feature type="transmembrane region" description="Helical" evidence="6">
    <location>
        <begin position="74"/>
        <end position="93"/>
    </location>
</feature>
<reference evidence="8 9" key="1">
    <citation type="submission" date="2024-01" db="EMBL/GenBank/DDBJ databases">
        <title>The genomes of 5 underutilized Papilionoideae crops provide insights into root nodulation and disease resistanc.</title>
        <authorList>
            <person name="Yuan L."/>
        </authorList>
    </citation>
    <scope>NUCLEOTIDE SEQUENCE [LARGE SCALE GENOMIC DNA]</scope>
    <source>
        <strain evidence="8">ZHUSHIDOU_FW_LH</strain>
        <tissue evidence="8">Leaf</tissue>
    </source>
</reference>
<evidence type="ECO:0000256" key="5">
    <source>
        <dbReference type="ARBA" id="ARBA00023136"/>
    </source>
</evidence>
<feature type="domain" description="Integral membrane bound transporter" evidence="7">
    <location>
        <begin position="403"/>
        <end position="531"/>
    </location>
</feature>
<evidence type="ECO:0000256" key="6">
    <source>
        <dbReference type="SAM" id="Phobius"/>
    </source>
</evidence>
<dbReference type="AlphaFoldDB" id="A0AAN9E4Y0"/>
<evidence type="ECO:0000259" key="7">
    <source>
        <dbReference type="Pfam" id="PF13515"/>
    </source>
</evidence>
<gene>
    <name evidence="8" type="ORF">RIF29_40099</name>
</gene>
<evidence type="ECO:0000256" key="2">
    <source>
        <dbReference type="ARBA" id="ARBA00022475"/>
    </source>
</evidence>
<dbReference type="PANTHER" id="PTHR30509:SF34">
    <property type="entry name" value="F3L24.34 PROTEIN"/>
    <property type="match status" value="1"/>
</dbReference>
<evidence type="ECO:0000256" key="4">
    <source>
        <dbReference type="ARBA" id="ARBA00022989"/>
    </source>
</evidence>
<keyword evidence="9" id="KW-1185">Reference proteome</keyword>
<dbReference type="EMBL" id="JAYWIO010000008">
    <property type="protein sequence ID" value="KAK7245262.1"/>
    <property type="molecule type" value="Genomic_DNA"/>
</dbReference>
<keyword evidence="4 6" id="KW-1133">Transmembrane helix</keyword>
<dbReference type="PANTHER" id="PTHR30509">
    <property type="entry name" value="P-HYDROXYBENZOIC ACID EFFLUX PUMP SUBUNIT-RELATED"/>
    <property type="match status" value="1"/>
</dbReference>
<feature type="transmembrane region" description="Helical" evidence="6">
    <location>
        <begin position="21"/>
        <end position="39"/>
    </location>
</feature>
<evidence type="ECO:0000256" key="1">
    <source>
        <dbReference type="ARBA" id="ARBA00004651"/>
    </source>
</evidence>
<dbReference type="Proteomes" id="UP001372338">
    <property type="component" value="Unassembled WGS sequence"/>
</dbReference>